<protein>
    <submittedName>
        <fullName evidence="1">Uncharacterized protein</fullName>
    </submittedName>
</protein>
<comment type="caution">
    <text evidence="1">The sequence shown here is derived from an EMBL/GenBank/DDBJ whole genome shotgun (WGS) entry which is preliminary data.</text>
</comment>
<sequence>MLCKFISYKGQGKIHRKGKDTDEKLGQCSFGAGIR</sequence>
<organism evidence="1 2">
    <name type="scientific">Blautia obeum ATCC 29174</name>
    <dbReference type="NCBI Taxonomy" id="411459"/>
    <lineage>
        <taxon>Bacteria</taxon>
        <taxon>Bacillati</taxon>
        <taxon>Bacillota</taxon>
        <taxon>Clostridia</taxon>
        <taxon>Lachnospirales</taxon>
        <taxon>Lachnospiraceae</taxon>
        <taxon>Blautia</taxon>
    </lineage>
</organism>
<dbReference type="Proteomes" id="UP000006002">
    <property type="component" value="Unassembled WGS sequence"/>
</dbReference>
<proteinExistence type="predicted"/>
<name>A5ZTJ2_9FIRM</name>
<evidence type="ECO:0000313" key="1">
    <source>
        <dbReference type="EMBL" id="EDM87147.1"/>
    </source>
</evidence>
<dbReference type="EMBL" id="AAVO02000009">
    <property type="protein sequence ID" value="EDM87147.1"/>
    <property type="molecule type" value="Genomic_DNA"/>
</dbReference>
<dbReference type="AlphaFoldDB" id="A5ZTJ2"/>
<gene>
    <name evidence="1" type="ORF">RUMOBE_02321</name>
</gene>
<reference evidence="1 2" key="1">
    <citation type="submission" date="2007-03" db="EMBL/GenBank/DDBJ databases">
        <authorList>
            <person name="Fulton L."/>
            <person name="Clifton S."/>
            <person name="Fulton B."/>
            <person name="Xu J."/>
            <person name="Minx P."/>
            <person name="Pepin K.H."/>
            <person name="Johnson M."/>
            <person name="Thiruvilangam P."/>
            <person name="Bhonagiri V."/>
            <person name="Nash W.E."/>
            <person name="Mardis E.R."/>
            <person name="Wilson R.K."/>
        </authorList>
    </citation>
    <scope>NUCLEOTIDE SEQUENCE [LARGE SCALE GENOMIC DNA]</scope>
    <source>
        <strain evidence="1 2">ATCC 29174</strain>
    </source>
</reference>
<accession>A5ZTJ2</accession>
<dbReference type="HOGENOM" id="CLU_3363589_0_0_9"/>
<evidence type="ECO:0000313" key="2">
    <source>
        <dbReference type="Proteomes" id="UP000006002"/>
    </source>
</evidence>
<reference evidence="1 2" key="2">
    <citation type="submission" date="2007-04" db="EMBL/GenBank/DDBJ databases">
        <title>Draft genome sequence of Ruminococcus obeum (ATCC 29174).</title>
        <authorList>
            <person name="Sudarsanam P."/>
            <person name="Ley R."/>
            <person name="Guruge J."/>
            <person name="Turnbaugh P.J."/>
            <person name="Mahowald M."/>
            <person name="Liep D."/>
            <person name="Gordon J."/>
        </authorList>
    </citation>
    <scope>NUCLEOTIDE SEQUENCE [LARGE SCALE GENOMIC DNA]</scope>
    <source>
        <strain evidence="1 2">ATCC 29174</strain>
    </source>
</reference>